<dbReference type="Proteomes" id="UP001344447">
    <property type="component" value="Unassembled WGS sequence"/>
</dbReference>
<keyword evidence="1" id="KW-1133">Transmembrane helix</keyword>
<keyword evidence="1" id="KW-0472">Membrane</keyword>
<evidence type="ECO:0000313" key="3">
    <source>
        <dbReference type="Proteomes" id="UP001344447"/>
    </source>
</evidence>
<evidence type="ECO:0000313" key="2">
    <source>
        <dbReference type="EMBL" id="KAK5579834.1"/>
    </source>
</evidence>
<gene>
    <name evidence="2" type="ORF">RB653_009521</name>
</gene>
<keyword evidence="3" id="KW-1185">Reference proteome</keyword>
<protein>
    <submittedName>
        <fullName evidence="2">Uncharacterized protein</fullName>
    </submittedName>
</protein>
<organism evidence="2 3">
    <name type="scientific">Dictyostelium firmibasis</name>
    <dbReference type="NCBI Taxonomy" id="79012"/>
    <lineage>
        <taxon>Eukaryota</taxon>
        <taxon>Amoebozoa</taxon>
        <taxon>Evosea</taxon>
        <taxon>Eumycetozoa</taxon>
        <taxon>Dictyostelia</taxon>
        <taxon>Dictyosteliales</taxon>
        <taxon>Dictyosteliaceae</taxon>
        <taxon>Dictyostelium</taxon>
    </lineage>
</organism>
<feature type="transmembrane region" description="Helical" evidence="1">
    <location>
        <begin position="24"/>
        <end position="47"/>
    </location>
</feature>
<reference evidence="2 3" key="1">
    <citation type="submission" date="2023-11" db="EMBL/GenBank/DDBJ databases">
        <title>Dfirmibasis_genome.</title>
        <authorList>
            <person name="Edelbroek B."/>
            <person name="Kjellin J."/>
            <person name="Jerlstrom-Hultqvist J."/>
            <person name="Soderbom F."/>
        </authorList>
    </citation>
    <scope>NUCLEOTIDE SEQUENCE [LARGE SCALE GENOMIC DNA]</scope>
    <source>
        <strain evidence="2 3">TNS-C-14</strain>
    </source>
</reference>
<sequence>MYEIFFCFKITSNSELSQKKKKKILCAHIKFFILCFWLVLNLVWFFFL</sequence>
<accession>A0AAN7TU76</accession>
<dbReference type="AlphaFoldDB" id="A0AAN7TU76"/>
<comment type="caution">
    <text evidence="2">The sequence shown here is derived from an EMBL/GenBank/DDBJ whole genome shotgun (WGS) entry which is preliminary data.</text>
</comment>
<keyword evidence="1" id="KW-0812">Transmembrane</keyword>
<name>A0AAN7TU76_9MYCE</name>
<proteinExistence type="predicted"/>
<dbReference type="EMBL" id="JAVFKY010000003">
    <property type="protein sequence ID" value="KAK5579834.1"/>
    <property type="molecule type" value="Genomic_DNA"/>
</dbReference>
<evidence type="ECO:0000256" key="1">
    <source>
        <dbReference type="SAM" id="Phobius"/>
    </source>
</evidence>